<dbReference type="EMBL" id="NDXW01000001">
    <property type="protein sequence ID" value="RDH45209.1"/>
    <property type="molecule type" value="Genomic_DNA"/>
</dbReference>
<protein>
    <submittedName>
        <fullName evidence="1">Uncharacterized protein</fullName>
    </submittedName>
</protein>
<organism evidence="1 2">
    <name type="scientific">Zooshikella ganghwensis</name>
    <dbReference type="NCBI Taxonomy" id="202772"/>
    <lineage>
        <taxon>Bacteria</taxon>
        <taxon>Pseudomonadati</taxon>
        <taxon>Pseudomonadota</taxon>
        <taxon>Gammaproteobacteria</taxon>
        <taxon>Oceanospirillales</taxon>
        <taxon>Zooshikellaceae</taxon>
        <taxon>Zooshikella</taxon>
    </lineage>
</organism>
<evidence type="ECO:0000313" key="2">
    <source>
        <dbReference type="Proteomes" id="UP000257039"/>
    </source>
</evidence>
<evidence type="ECO:0000313" key="1">
    <source>
        <dbReference type="EMBL" id="RDH45209.1"/>
    </source>
</evidence>
<dbReference type="AlphaFoldDB" id="A0A4P9VQZ6"/>
<accession>A0A4P9VQZ6</accession>
<reference evidence="1 2" key="1">
    <citation type="submission" date="2017-04" db="EMBL/GenBank/DDBJ databases">
        <title>Draft genome sequence of Zooshikella ganghwensis VG4 isolated from Red Sea sediments.</title>
        <authorList>
            <person name="Rehman Z."/>
            <person name="Alam I."/>
            <person name="Kamau A."/>
            <person name="Bajic V."/>
            <person name="Leiknes T."/>
        </authorList>
    </citation>
    <scope>NUCLEOTIDE SEQUENCE [LARGE SCALE GENOMIC DNA]</scope>
    <source>
        <strain evidence="1 2">VG4</strain>
    </source>
</reference>
<dbReference type="RefSeq" id="WP_094788203.1">
    <property type="nucleotide sequence ID" value="NZ_NDXW01000001.1"/>
</dbReference>
<name>A0A4P9VQZ6_9GAMM</name>
<comment type="caution">
    <text evidence="1">The sequence shown here is derived from an EMBL/GenBank/DDBJ whole genome shotgun (WGS) entry which is preliminary data.</text>
</comment>
<dbReference type="Proteomes" id="UP000257039">
    <property type="component" value="Unassembled WGS sequence"/>
</dbReference>
<proteinExistence type="predicted"/>
<keyword evidence="2" id="KW-1185">Reference proteome</keyword>
<sequence length="90" mass="9789">MGKATCLTQTPVHSVRKPLAMLVAESHDLIFSHLHNELVITMRLNDPSAQAVSIVPAGISTRIGKKQIKTMVESAYFSSERGIGQGKVLF</sequence>
<gene>
    <name evidence="1" type="ORF">B9G39_18150</name>
</gene>